<comment type="caution">
    <text evidence="1">The sequence shown here is derived from an EMBL/GenBank/DDBJ whole genome shotgun (WGS) entry which is preliminary data.</text>
</comment>
<keyword evidence="2" id="KW-1185">Reference proteome</keyword>
<reference evidence="1 2" key="1">
    <citation type="journal article" date="2024" name="BMC Biol.">
        <title>Comparative genomics of Ascetosporea gives new insight into the evolutionary basis for animal parasitism in Rhizaria.</title>
        <authorList>
            <person name="Hiltunen Thoren M."/>
            <person name="Onut-Brannstrom I."/>
            <person name="Alfjorden A."/>
            <person name="Peckova H."/>
            <person name="Swords F."/>
            <person name="Hooper C."/>
            <person name="Holzer A.S."/>
            <person name="Bass D."/>
            <person name="Burki F."/>
        </authorList>
    </citation>
    <scope>NUCLEOTIDE SEQUENCE [LARGE SCALE GENOMIC DNA]</scope>
    <source>
        <strain evidence="1">20-A016</strain>
    </source>
</reference>
<evidence type="ECO:0000313" key="2">
    <source>
        <dbReference type="Proteomes" id="UP001439008"/>
    </source>
</evidence>
<accession>A0ABV2AUQ0</accession>
<evidence type="ECO:0008006" key="3">
    <source>
        <dbReference type="Google" id="ProtNLM"/>
    </source>
</evidence>
<gene>
    <name evidence="1" type="ORF">MHBO_004950</name>
</gene>
<sequence length="84" mass="9258">MFFNQYVVSHTDTLGFASQGFANSGDSGAFAFQCVDRDHGKKSFACFGMVVGGTRDNYVLVTPIRDVLDALHLENVKKLCTFED</sequence>
<evidence type="ECO:0000313" key="1">
    <source>
        <dbReference type="EMBL" id="MES1923386.1"/>
    </source>
</evidence>
<proteinExistence type="predicted"/>
<dbReference type="EMBL" id="JBDODL010005942">
    <property type="protein sequence ID" value="MES1923386.1"/>
    <property type="molecule type" value="Genomic_DNA"/>
</dbReference>
<protein>
    <recommendedName>
        <fullName evidence="3">Peptidase S1 domain-containing protein</fullName>
    </recommendedName>
</protein>
<dbReference type="Proteomes" id="UP001439008">
    <property type="component" value="Unassembled WGS sequence"/>
</dbReference>
<name>A0ABV2AUQ0_9EUKA</name>
<organism evidence="1 2">
    <name type="scientific">Bonamia ostreae</name>
    <dbReference type="NCBI Taxonomy" id="126728"/>
    <lineage>
        <taxon>Eukaryota</taxon>
        <taxon>Sar</taxon>
        <taxon>Rhizaria</taxon>
        <taxon>Endomyxa</taxon>
        <taxon>Ascetosporea</taxon>
        <taxon>Haplosporida</taxon>
        <taxon>Bonamia</taxon>
    </lineage>
</organism>